<feature type="compositionally biased region" description="Basic and acidic residues" evidence="8">
    <location>
        <begin position="12"/>
        <end position="46"/>
    </location>
</feature>
<dbReference type="GO" id="GO:0008270">
    <property type="term" value="F:zinc ion binding"/>
    <property type="evidence" value="ECO:0007669"/>
    <property type="project" value="UniProtKB-KW"/>
</dbReference>
<dbReference type="InterPro" id="IPR036236">
    <property type="entry name" value="Znf_C2H2_sf"/>
</dbReference>
<dbReference type="InterPro" id="IPR051059">
    <property type="entry name" value="VerF-like"/>
</dbReference>
<dbReference type="OrthoDB" id="427030at2759"/>
<organism evidence="10 11">
    <name type="scientific">Thyridium curvatum</name>
    <dbReference type="NCBI Taxonomy" id="1093900"/>
    <lineage>
        <taxon>Eukaryota</taxon>
        <taxon>Fungi</taxon>
        <taxon>Dikarya</taxon>
        <taxon>Ascomycota</taxon>
        <taxon>Pezizomycotina</taxon>
        <taxon>Sordariomycetes</taxon>
        <taxon>Sordariomycetidae</taxon>
        <taxon>Thyridiales</taxon>
        <taxon>Thyridiaceae</taxon>
        <taxon>Thyridium</taxon>
    </lineage>
</organism>
<keyword evidence="5" id="KW-0862">Zinc</keyword>
<keyword evidence="6" id="KW-0539">Nucleus</keyword>
<evidence type="ECO:0000313" key="10">
    <source>
        <dbReference type="EMBL" id="TPX16590.1"/>
    </source>
</evidence>
<dbReference type="PANTHER" id="PTHR40626:SF11">
    <property type="entry name" value="ZINC FINGER PROTEIN YPR022C"/>
    <property type="match status" value="1"/>
</dbReference>
<protein>
    <recommendedName>
        <fullName evidence="9">C2H2-type domain-containing protein</fullName>
    </recommendedName>
</protein>
<reference evidence="10 11" key="1">
    <citation type="submission" date="2019-06" db="EMBL/GenBank/DDBJ databases">
        <title>Draft genome sequence of the filamentous fungus Phialemoniopsis curvata isolated from diesel fuel.</title>
        <authorList>
            <person name="Varaljay V.A."/>
            <person name="Lyon W.J."/>
            <person name="Crouch A.L."/>
            <person name="Drake C.E."/>
            <person name="Hollomon J.M."/>
            <person name="Nadeau L.J."/>
            <person name="Nunn H.S."/>
            <person name="Stevenson B.S."/>
            <person name="Bojanowski C.L."/>
            <person name="Crookes-Goodson W.J."/>
        </authorList>
    </citation>
    <scope>NUCLEOTIDE SEQUENCE [LARGE SCALE GENOMIC DNA]</scope>
    <source>
        <strain evidence="10 11">D216</strain>
    </source>
</reference>
<dbReference type="PANTHER" id="PTHR40626">
    <property type="entry name" value="MIP31509P"/>
    <property type="match status" value="1"/>
</dbReference>
<dbReference type="GeneID" id="41979870"/>
<dbReference type="Proteomes" id="UP000319257">
    <property type="component" value="Unassembled WGS sequence"/>
</dbReference>
<dbReference type="FunFam" id="3.30.160.60:FF:001164">
    <property type="entry name" value="C2H2 finger domain protein, putative"/>
    <property type="match status" value="1"/>
</dbReference>
<proteinExistence type="predicted"/>
<evidence type="ECO:0000256" key="3">
    <source>
        <dbReference type="ARBA" id="ARBA00022737"/>
    </source>
</evidence>
<dbReference type="FunCoup" id="A0A507BJ18">
    <property type="interactions" value="14"/>
</dbReference>
<evidence type="ECO:0000259" key="9">
    <source>
        <dbReference type="PROSITE" id="PS50157"/>
    </source>
</evidence>
<accession>A0A507BJ18</accession>
<feature type="region of interest" description="Disordered" evidence="8">
    <location>
        <begin position="1"/>
        <end position="77"/>
    </location>
</feature>
<gene>
    <name evidence="10" type="ORF">E0L32_012423</name>
</gene>
<evidence type="ECO:0000256" key="1">
    <source>
        <dbReference type="ARBA" id="ARBA00004123"/>
    </source>
</evidence>
<keyword evidence="4 7" id="KW-0863">Zinc-finger</keyword>
<feature type="region of interest" description="Disordered" evidence="8">
    <location>
        <begin position="606"/>
        <end position="632"/>
    </location>
</feature>
<dbReference type="EMBL" id="SKBQ01000179">
    <property type="protein sequence ID" value="TPX16590.1"/>
    <property type="molecule type" value="Genomic_DNA"/>
</dbReference>
<dbReference type="GO" id="GO:0000981">
    <property type="term" value="F:DNA-binding transcription factor activity, RNA polymerase II-specific"/>
    <property type="evidence" value="ECO:0007669"/>
    <property type="project" value="InterPro"/>
</dbReference>
<dbReference type="InParanoid" id="A0A507BJ18"/>
<dbReference type="Gene3D" id="3.30.160.60">
    <property type="entry name" value="Classic Zinc Finger"/>
    <property type="match status" value="1"/>
</dbReference>
<dbReference type="RefSeq" id="XP_030998301.1">
    <property type="nucleotide sequence ID" value="XM_031135262.1"/>
</dbReference>
<comment type="subcellular location">
    <subcellularLocation>
        <location evidence="1">Nucleus</location>
    </subcellularLocation>
</comment>
<comment type="caution">
    <text evidence="10">The sequence shown here is derived from an EMBL/GenBank/DDBJ whole genome shotgun (WGS) entry which is preliminary data.</text>
</comment>
<dbReference type="GO" id="GO:0000978">
    <property type="term" value="F:RNA polymerase II cis-regulatory region sequence-specific DNA binding"/>
    <property type="evidence" value="ECO:0007669"/>
    <property type="project" value="InterPro"/>
</dbReference>
<evidence type="ECO:0000256" key="8">
    <source>
        <dbReference type="SAM" id="MobiDB-lite"/>
    </source>
</evidence>
<evidence type="ECO:0000256" key="4">
    <source>
        <dbReference type="ARBA" id="ARBA00022771"/>
    </source>
</evidence>
<dbReference type="PROSITE" id="PS00028">
    <property type="entry name" value="ZINC_FINGER_C2H2_1"/>
    <property type="match status" value="2"/>
</dbReference>
<evidence type="ECO:0000256" key="2">
    <source>
        <dbReference type="ARBA" id="ARBA00022723"/>
    </source>
</evidence>
<dbReference type="STRING" id="1093900.A0A507BJ18"/>
<evidence type="ECO:0000313" key="11">
    <source>
        <dbReference type="Proteomes" id="UP000319257"/>
    </source>
</evidence>
<feature type="compositionally biased region" description="Polar residues" evidence="8">
    <location>
        <begin position="222"/>
        <end position="237"/>
    </location>
</feature>
<feature type="compositionally biased region" description="Basic and acidic residues" evidence="8">
    <location>
        <begin position="66"/>
        <end position="77"/>
    </location>
</feature>
<evidence type="ECO:0000256" key="7">
    <source>
        <dbReference type="PROSITE-ProRule" id="PRU00042"/>
    </source>
</evidence>
<dbReference type="InterPro" id="IPR013087">
    <property type="entry name" value="Znf_C2H2_type"/>
</dbReference>
<evidence type="ECO:0000256" key="6">
    <source>
        <dbReference type="ARBA" id="ARBA00023242"/>
    </source>
</evidence>
<dbReference type="GO" id="GO:0006351">
    <property type="term" value="P:DNA-templated transcription"/>
    <property type="evidence" value="ECO:0007669"/>
    <property type="project" value="InterPro"/>
</dbReference>
<dbReference type="Pfam" id="PF00096">
    <property type="entry name" value="zf-C2H2"/>
    <property type="match status" value="1"/>
</dbReference>
<dbReference type="Pfam" id="PF04082">
    <property type="entry name" value="Fungal_trans"/>
    <property type="match status" value="1"/>
</dbReference>
<dbReference type="InterPro" id="IPR007219">
    <property type="entry name" value="XnlR_reg_dom"/>
</dbReference>
<feature type="region of interest" description="Disordered" evidence="8">
    <location>
        <begin position="215"/>
        <end position="237"/>
    </location>
</feature>
<feature type="domain" description="C2H2-type" evidence="9">
    <location>
        <begin position="102"/>
        <end position="131"/>
    </location>
</feature>
<keyword evidence="11" id="KW-1185">Reference proteome</keyword>
<sequence>MQLQEPTPPHNLKLETKGINDDRGRPRSRSEDDDSKTNDHGADHAGDGANSSNSDGPSRKRRRSRKGLDKKFECPHEGCGKSYSRAEHLYRHQLNHTPKQIYVCDVGDCGRTFVRLDLCNRHKDRHNSKGSSLNRKDSLMGHLSPVAAMKPGPMPTSPELSRSGAGFNGMHVDHAHYHSPKPDMNSAYPPLANTPPTAYPNTAHANPMDYMPRDGGYGQMHAQEQSHSPTVTQRPSVQTNVGPYGVLSPVSTQHSYNSQPANTPQSGVYAQNFPGLSLPPSDFAPTPAAPVHRDSTSAYAPTTTAEYSEQSHEQNGSDMVMLDQMAMANTMPMFGPSDGVLQKSPYVVGMPDDFLSYLFSNSPQTDAGSPLGQMAAQNSYSGYGEFQPNQYGIPFYGADPSQMGYFPTTGKQAVMSVTSLLDPNLPESLLSEDKSTEIYEFIEKKFVENGHSPIEWLRAKIFDGERSDETNVLSRQMMQKYIGSYWLHFSDQVPILHKPTFSPDRMPPLLLIAMMAIGAACLDKAVGRETVKASFELSQFLAWHLRWELFMDSSFRPPAKLWVFQTLLLLELYEKMYSTRELHERAHIHHATTITLMRRGRSLLGKSALDSPPNPRGERGSSSRHSSTSGVAHTEDDWWNHWITNEATRRTAFAAFVIDSIHATMFGHSTVMVAHEMRLPLPCDESLWQASNGAEVGRIEANHASNGIKPISFLEGLKRTLSGHEVQTNSFGRTILMAGLLSVSWHMNQRDLQVNVLGGGVSHALGGRDKWRGTLTRAFDSWKADFDKTLRRGEHGTDPYYSSNSTKSAETNVVFESRMVLHHLAHMAMHVDIVDCQIFARAKRLLGRAIGTQDLNSAQRRMRDIWAPSAKARDATYYALKFLGSVLLSEDPNAGSSMGGGYGQTALPYSARDDVSLNRSWVLYFAALVVWCYGFALEGPCPAAPLATSRHEQVAQMRQYLQTYASVSSPEELKTRKGVNQNSSLLMVLRDIFQETRWELLNEGATLLGNCIQLNSGGGLG</sequence>
<dbReference type="CDD" id="cd12148">
    <property type="entry name" value="fungal_TF_MHR"/>
    <property type="match status" value="1"/>
</dbReference>
<dbReference type="GO" id="GO:0005634">
    <property type="term" value="C:nucleus"/>
    <property type="evidence" value="ECO:0007669"/>
    <property type="project" value="UniProtKB-SubCell"/>
</dbReference>
<dbReference type="AlphaFoldDB" id="A0A507BJ18"/>
<dbReference type="SMART" id="SM00355">
    <property type="entry name" value="ZnF_C2H2"/>
    <property type="match status" value="2"/>
</dbReference>
<dbReference type="SUPFAM" id="SSF57667">
    <property type="entry name" value="beta-beta-alpha zinc fingers"/>
    <property type="match status" value="1"/>
</dbReference>
<dbReference type="GO" id="GO:0000785">
    <property type="term" value="C:chromatin"/>
    <property type="evidence" value="ECO:0007669"/>
    <property type="project" value="TreeGrafter"/>
</dbReference>
<name>A0A507BJ18_9PEZI</name>
<keyword evidence="3" id="KW-0677">Repeat</keyword>
<keyword evidence="2" id="KW-0479">Metal-binding</keyword>
<dbReference type="PROSITE" id="PS50157">
    <property type="entry name" value="ZINC_FINGER_C2H2_2"/>
    <property type="match status" value="2"/>
</dbReference>
<feature type="domain" description="C2H2-type" evidence="9">
    <location>
        <begin position="72"/>
        <end position="101"/>
    </location>
</feature>
<evidence type="ECO:0000256" key="5">
    <source>
        <dbReference type="ARBA" id="ARBA00022833"/>
    </source>
</evidence>